<name>A0A5D3WFZ5_9BACT</name>
<dbReference type="PANTHER" id="PTHR22916:SF3">
    <property type="entry name" value="UDP-GLCNAC:BETAGAL BETA-1,3-N-ACETYLGLUCOSAMINYLTRANSFERASE-LIKE PROTEIN 1"/>
    <property type="match status" value="1"/>
</dbReference>
<dbReference type="GO" id="GO:0016758">
    <property type="term" value="F:hexosyltransferase activity"/>
    <property type="evidence" value="ECO:0007669"/>
    <property type="project" value="UniProtKB-ARBA"/>
</dbReference>
<protein>
    <submittedName>
        <fullName evidence="2">Glycosyltransferase involved in cell wall biosynthesis</fullName>
    </submittedName>
</protein>
<dbReference type="OrthoDB" id="433681at2"/>
<evidence type="ECO:0000259" key="1">
    <source>
        <dbReference type="Pfam" id="PF00535"/>
    </source>
</evidence>
<evidence type="ECO:0000313" key="2">
    <source>
        <dbReference type="EMBL" id="TYO96060.1"/>
    </source>
</evidence>
<keyword evidence="2" id="KW-0808">Transferase</keyword>
<dbReference type="Gene3D" id="3.90.550.10">
    <property type="entry name" value="Spore Coat Polysaccharide Biosynthesis Protein SpsA, Chain A"/>
    <property type="match status" value="1"/>
</dbReference>
<sequence>MISIITITYNSEKFIEQTIKSVLSQDYPCFEYIIVDGLSSDRTLDIVRNYARLDHRIKWISEPDRGISDAMNKGISLATGEVVSHLHSDDTYLPGTLGVVSGFFQRNPEAKWLTGCLRYVDENGKVLYDGTLRNDYSLDSLLCRNIISHPATFIKRDVFAEVGYFSDKCRYAMDYDLWLRIAAKYPVSAINKVLATFRVHSQSLSTSDILEAISEDFKIRRKYRKIYGQTYYISDSCRFIKDYLIALFGLSNYLKIFRSYLKNIIA</sequence>
<dbReference type="InterPro" id="IPR029044">
    <property type="entry name" value="Nucleotide-diphossugar_trans"/>
</dbReference>
<evidence type="ECO:0000313" key="3">
    <source>
        <dbReference type="Proteomes" id="UP000324159"/>
    </source>
</evidence>
<gene>
    <name evidence="2" type="ORF">EDC39_1156</name>
</gene>
<dbReference type="InterPro" id="IPR001173">
    <property type="entry name" value="Glyco_trans_2-like"/>
</dbReference>
<dbReference type="PANTHER" id="PTHR22916">
    <property type="entry name" value="GLYCOSYLTRANSFERASE"/>
    <property type="match status" value="1"/>
</dbReference>
<accession>A0A5D3WFZ5</accession>
<keyword evidence="3" id="KW-1185">Reference proteome</keyword>
<dbReference type="RefSeq" id="WP_148896875.1">
    <property type="nucleotide sequence ID" value="NZ_VNIB01000015.1"/>
</dbReference>
<organism evidence="2 3">
    <name type="scientific">Geothermobacter ehrlichii</name>
    <dbReference type="NCBI Taxonomy" id="213224"/>
    <lineage>
        <taxon>Bacteria</taxon>
        <taxon>Pseudomonadati</taxon>
        <taxon>Thermodesulfobacteriota</taxon>
        <taxon>Desulfuromonadia</taxon>
        <taxon>Desulfuromonadales</taxon>
        <taxon>Geothermobacteraceae</taxon>
        <taxon>Geothermobacter</taxon>
    </lineage>
</organism>
<comment type="caution">
    <text evidence="2">The sequence shown here is derived from an EMBL/GenBank/DDBJ whole genome shotgun (WGS) entry which is preliminary data.</text>
</comment>
<dbReference type="Pfam" id="PF00535">
    <property type="entry name" value="Glycos_transf_2"/>
    <property type="match status" value="1"/>
</dbReference>
<feature type="domain" description="Glycosyltransferase 2-like" evidence="1">
    <location>
        <begin position="3"/>
        <end position="113"/>
    </location>
</feature>
<dbReference type="EMBL" id="VNIB01000015">
    <property type="protein sequence ID" value="TYO96060.1"/>
    <property type="molecule type" value="Genomic_DNA"/>
</dbReference>
<dbReference type="Proteomes" id="UP000324159">
    <property type="component" value="Unassembled WGS sequence"/>
</dbReference>
<dbReference type="SUPFAM" id="SSF53448">
    <property type="entry name" value="Nucleotide-diphospho-sugar transferases"/>
    <property type="match status" value="1"/>
</dbReference>
<reference evidence="2 3" key="1">
    <citation type="submission" date="2019-07" db="EMBL/GenBank/DDBJ databases">
        <title>Genomic Encyclopedia of Type Strains, Phase IV (KMG-IV): sequencing the most valuable type-strain genomes for metagenomic binning, comparative biology and taxonomic classification.</title>
        <authorList>
            <person name="Goeker M."/>
        </authorList>
    </citation>
    <scope>NUCLEOTIDE SEQUENCE [LARGE SCALE GENOMIC DNA]</scope>
    <source>
        <strain evidence="2 3">SS015</strain>
    </source>
</reference>
<dbReference type="CDD" id="cd06433">
    <property type="entry name" value="GT_2_WfgS_like"/>
    <property type="match status" value="1"/>
</dbReference>
<proteinExistence type="predicted"/>
<dbReference type="AlphaFoldDB" id="A0A5D3WFZ5"/>